<organism evidence="3">
    <name type="scientific">marine metagenome</name>
    <dbReference type="NCBI Taxonomy" id="408172"/>
    <lineage>
        <taxon>unclassified sequences</taxon>
        <taxon>metagenomes</taxon>
        <taxon>ecological metagenomes</taxon>
    </lineage>
</organism>
<evidence type="ECO:0000256" key="1">
    <source>
        <dbReference type="ARBA" id="ARBA00022729"/>
    </source>
</evidence>
<gene>
    <name evidence="3" type="ORF">METZ01_LOCUS479021</name>
</gene>
<dbReference type="Gene3D" id="2.60.40.1220">
    <property type="match status" value="1"/>
</dbReference>
<dbReference type="EMBL" id="UINC01205131">
    <property type="protein sequence ID" value="SVE26167.1"/>
    <property type="molecule type" value="Genomic_DNA"/>
</dbReference>
<sequence>MDGETGYYITIAATAFDDVDSASYAGFSNSTTLNFTTADTTNPTLSSSTPADGATGVAVDANIVLTFSEAVDVESGNITLKKSSDDSTVEIIDVTGSLVTGTGTTEITINPSTTLDGETGYYITIAATAFDDDSSNSYAGITDSTTLNFTTVATNLPSPLDKKDVIGSIEAWNDISSEWIKFSIDNAFNRIDWLNRQRGSNQTSHQGIKLSFVNTLIDKIMNNSPGTALSDIDVVDTAASLIG</sequence>
<evidence type="ECO:0000313" key="3">
    <source>
        <dbReference type="EMBL" id="SVE26167.1"/>
    </source>
</evidence>
<evidence type="ECO:0000259" key="2">
    <source>
        <dbReference type="Pfam" id="PF13205"/>
    </source>
</evidence>
<protein>
    <recommendedName>
        <fullName evidence="2">SbsA Ig-like domain-containing protein</fullName>
    </recommendedName>
</protein>
<proteinExistence type="predicted"/>
<feature type="domain" description="SbsA Ig-like" evidence="2">
    <location>
        <begin position="39"/>
        <end position="151"/>
    </location>
</feature>
<reference evidence="3" key="1">
    <citation type="submission" date="2018-05" db="EMBL/GenBank/DDBJ databases">
        <authorList>
            <person name="Lanie J.A."/>
            <person name="Ng W.-L."/>
            <person name="Kazmierczak K.M."/>
            <person name="Andrzejewski T.M."/>
            <person name="Davidsen T.M."/>
            <person name="Wayne K.J."/>
            <person name="Tettelin H."/>
            <person name="Glass J.I."/>
            <person name="Rusch D."/>
            <person name="Podicherti R."/>
            <person name="Tsui H.-C.T."/>
            <person name="Winkler M.E."/>
        </authorList>
    </citation>
    <scope>NUCLEOTIDE SEQUENCE</scope>
</reference>
<feature type="non-terminal residue" evidence="3">
    <location>
        <position position="243"/>
    </location>
</feature>
<dbReference type="Pfam" id="PF13205">
    <property type="entry name" value="Big_5"/>
    <property type="match status" value="1"/>
</dbReference>
<name>A0A383C171_9ZZZZ</name>
<dbReference type="InterPro" id="IPR014755">
    <property type="entry name" value="Cu-Rt/internalin_Ig-like"/>
</dbReference>
<dbReference type="AlphaFoldDB" id="A0A383C171"/>
<keyword evidence="1" id="KW-0732">Signal</keyword>
<dbReference type="InterPro" id="IPR032812">
    <property type="entry name" value="SbsA_Ig"/>
</dbReference>
<accession>A0A383C171</accession>